<dbReference type="InterPro" id="IPR052487">
    <property type="entry name" value="Galactose-binding_lectin"/>
</dbReference>
<dbReference type="AlphaFoldDB" id="D3BFW3"/>
<feature type="domain" description="H-type lectin" evidence="1">
    <location>
        <begin position="161"/>
        <end position="226"/>
    </location>
</feature>
<dbReference type="InterPro" id="IPR037221">
    <property type="entry name" value="H-type_lectin_dom_sf"/>
</dbReference>
<dbReference type="InterPro" id="IPR008979">
    <property type="entry name" value="Galactose-bd-like_sf"/>
</dbReference>
<evidence type="ECO:0000259" key="1">
    <source>
        <dbReference type="Pfam" id="PF09458"/>
    </source>
</evidence>
<dbReference type="GO" id="GO:0030247">
    <property type="term" value="F:polysaccharide binding"/>
    <property type="evidence" value="ECO:0007669"/>
    <property type="project" value="TreeGrafter"/>
</dbReference>
<dbReference type="SUPFAM" id="SSF49785">
    <property type="entry name" value="Galactose-binding domain-like"/>
    <property type="match status" value="1"/>
</dbReference>
<dbReference type="Pfam" id="PF09458">
    <property type="entry name" value="H_lectin"/>
    <property type="match status" value="1"/>
</dbReference>
<sequence>MSICEDSWNGWTPADNDRSPTVVAGSDDIKHFHGIGVRIPRGYDYFNETNNKNSGYVTQLKVSHSLNGIDYKEFGIVETGLNHTTFDYFKIIYLYNTYHSSVNVYGRSIKVQPIKWVGDKPSMIMEVIYFPIKLTQSGTVRSLAPIFWTPAANGVVREFKQKVSFESSFLVPPKVAISLNTLSNSKESSTIVSLSVQNVTRFDFIAVFSSWGDSVIWDIIGTYVATIDEQLYYPEELPTTNW</sequence>
<dbReference type="GO" id="GO:0098609">
    <property type="term" value="P:cell-cell adhesion"/>
    <property type="evidence" value="ECO:0007669"/>
    <property type="project" value="TreeGrafter"/>
</dbReference>
<keyword evidence="3" id="KW-1185">Reference proteome</keyword>
<dbReference type="GO" id="GO:0009986">
    <property type="term" value="C:cell surface"/>
    <property type="evidence" value="ECO:0007669"/>
    <property type="project" value="TreeGrafter"/>
</dbReference>
<dbReference type="SUPFAM" id="SSF141086">
    <property type="entry name" value="Agglutinin HPA-like"/>
    <property type="match status" value="1"/>
</dbReference>
<accession>D3BFW3</accession>
<name>D3BFW3_HETP5</name>
<dbReference type="InParanoid" id="D3BFW3"/>
<dbReference type="PANTHER" id="PTHR46938">
    <property type="entry name" value="DISCOIDIN-1 SUBUNIT A-RELATED-RELATED"/>
    <property type="match status" value="1"/>
</dbReference>
<dbReference type="GeneID" id="31362895"/>
<evidence type="ECO:0000313" key="2">
    <source>
        <dbReference type="EMBL" id="EFA79723.1"/>
    </source>
</evidence>
<gene>
    <name evidence="2" type="ORF">PPL_07414</name>
</gene>
<dbReference type="RefSeq" id="XP_020431844.1">
    <property type="nucleotide sequence ID" value="XM_020578249.1"/>
</dbReference>
<dbReference type="GO" id="GO:0098636">
    <property type="term" value="C:protein complex involved in cell adhesion"/>
    <property type="evidence" value="ECO:0007669"/>
    <property type="project" value="TreeGrafter"/>
</dbReference>
<dbReference type="GO" id="GO:0045335">
    <property type="term" value="C:phagocytic vesicle"/>
    <property type="evidence" value="ECO:0007669"/>
    <property type="project" value="TreeGrafter"/>
</dbReference>
<dbReference type="Proteomes" id="UP000001396">
    <property type="component" value="Unassembled WGS sequence"/>
</dbReference>
<comment type="caution">
    <text evidence="2">The sequence shown here is derived from an EMBL/GenBank/DDBJ whole genome shotgun (WGS) entry which is preliminary data.</text>
</comment>
<dbReference type="Gene3D" id="2.60.120.260">
    <property type="entry name" value="Galactose-binding domain-like"/>
    <property type="match status" value="1"/>
</dbReference>
<proteinExistence type="predicted"/>
<dbReference type="GO" id="GO:0046871">
    <property type="term" value="F:N-acetylgalactosamine binding"/>
    <property type="evidence" value="ECO:0007669"/>
    <property type="project" value="TreeGrafter"/>
</dbReference>
<dbReference type="Gene3D" id="2.60.40.2080">
    <property type="match status" value="1"/>
</dbReference>
<dbReference type="InterPro" id="IPR019019">
    <property type="entry name" value="H-type_lectin_domain"/>
</dbReference>
<dbReference type="PANTHER" id="PTHR46938:SF4">
    <property type="entry name" value="H-TYPE LECTIN DOMAIN-CONTAINING PROTEIN"/>
    <property type="match status" value="1"/>
</dbReference>
<dbReference type="EMBL" id="ADBJ01000032">
    <property type="protein sequence ID" value="EFA79723.1"/>
    <property type="molecule type" value="Genomic_DNA"/>
</dbReference>
<evidence type="ECO:0000313" key="3">
    <source>
        <dbReference type="Proteomes" id="UP000001396"/>
    </source>
</evidence>
<protein>
    <recommendedName>
        <fullName evidence="1">H-type lectin domain-containing protein</fullName>
    </recommendedName>
</protein>
<dbReference type="GO" id="GO:0070492">
    <property type="term" value="F:oligosaccharide binding"/>
    <property type="evidence" value="ECO:0007669"/>
    <property type="project" value="TreeGrafter"/>
</dbReference>
<reference evidence="2 3" key="1">
    <citation type="journal article" date="2011" name="Genome Res.">
        <title>Phylogeny-wide analysis of social amoeba genomes highlights ancient origins for complex intercellular communication.</title>
        <authorList>
            <person name="Heidel A.J."/>
            <person name="Lawal H.M."/>
            <person name="Felder M."/>
            <person name="Schilde C."/>
            <person name="Helps N.R."/>
            <person name="Tunggal B."/>
            <person name="Rivero F."/>
            <person name="John U."/>
            <person name="Schleicher M."/>
            <person name="Eichinger L."/>
            <person name="Platzer M."/>
            <person name="Noegel A.A."/>
            <person name="Schaap P."/>
            <person name="Gloeckner G."/>
        </authorList>
    </citation>
    <scope>NUCLEOTIDE SEQUENCE [LARGE SCALE GENOMIC DNA]</scope>
    <source>
        <strain evidence="3">ATCC 26659 / Pp 5 / PN500</strain>
    </source>
</reference>
<organism evidence="2 3">
    <name type="scientific">Heterostelium pallidum (strain ATCC 26659 / Pp 5 / PN500)</name>
    <name type="common">Cellular slime mold</name>
    <name type="synonym">Polysphondylium pallidum</name>
    <dbReference type="NCBI Taxonomy" id="670386"/>
    <lineage>
        <taxon>Eukaryota</taxon>
        <taxon>Amoebozoa</taxon>
        <taxon>Evosea</taxon>
        <taxon>Eumycetozoa</taxon>
        <taxon>Dictyostelia</taxon>
        <taxon>Acytosteliales</taxon>
        <taxon>Acytosteliaceae</taxon>
        <taxon>Heterostelium</taxon>
    </lineage>
</organism>